<dbReference type="EMBL" id="JBHUCZ010000010">
    <property type="protein sequence ID" value="MFD1568128.1"/>
    <property type="molecule type" value="Genomic_DNA"/>
</dbReference>
<evidence type="ECO:0000259" key="3">
    <source>
        <dbReference type="PROSITE" id="PS51202"/>
    </source>
</evidence>
<evidence type="ECO:0000313" key="5">
    <source>
        <dbReference type="Proteomes" id="UP001597139"/>
    </source>
</evidence>
<dbReference type="PANTHER" id="PTHR43833:SF9">
    <property type="entry name" value="POTASSIUM CHANNEL PROTEIN YUGO-RELATED"/>
    <property type="match status" value="1"/>
</dbReference>
<dbReference type="PANTHER" id="PTHR43833">
    <property type="entry name" value="POTASSIUM CHANNEL PROTEIN 2-RELATED-RELATED"/>
    <property type="match status" value="1"/>
</dbReference>
<sequence>MVSLPDSLDDLSRRNRYIVYYAVGLVAVVLLYATVYFYGMRTLEGATTDYTFFNAFQTVVETMTTTGYGADSPWSHPLMNLFMVFIQLTGIAVGFFTLRLVVIPLFNEAEVDLDSRLSPKRDHVIICEYSRDSAVLLDELRELDVDYVLISSDEENARALADDGYAAIHGSPQDAEAFERASIGAARAVITDAGDATVNTILTVRSIDEEIEVIALTDEGDMSEVLGSVGADTVLSPHAVLGQRLAAKAVDSFTAEIRDTVDLGGDIEVAEVPVPHGSALVGRPIRESGLGERTGVNVIGAWIDGELQLPPDPDAEIRDNTVLLVSGTTESIESLAAFSRPPRAVRRHDRIVIAGLGEVGRAARETIEAAGIETVTVDVADAEGVDVVADASTREGLTAAGTDSADAIVIGLPDDSKSLLAAVLAQEMNPDLEVLVRVTDTDATRKALSAGADYVLSVPRVSARMIAKELREEEILDPGGQGRLIRVPAAPFAGATIAETDIAATGCRVIAVKDAAGRTTVVDPGRELSADDELTLVGTDESVQRFLSRYDVTPTEEASA</sequence>
<keyword evidence="1" id="KW-0472">Membrane</keyword>
<dbReference type="InterPro" id="IPR003148">
    <property type="entry name" value="RCK_N"/>
</dbReference>
<dbReference type="Gene3D" id="3.40.50.720">
    <property type="entry name" value="NAD(P)-binding Rossmann-like Domain"/>
    <property type="match status" value="2"/>
</dbReference>
<dbReference type="Gene3D" id="1.10.287.70">
    <property type="match status" value="1"/>
</dbReference>
<keyword evidence="5" id="KW-1185">Reference proteome</keyword>
<dbReference type="PROSITE" id="PS51201">
    <property type="entry name" value="RCK_N"/>
    <property type="match status" value="2"/>
</dbReference>
<organism evidence="4 5">
    <name type="scientific">Halolamina litorea</name>
    <dbReference type="NCBI Taxonomy" id="1515593"/>
    <lineage>
        <taxon>Archaea</taxon>
        <taxon>Methanobacteriati</taxon>
        <taxon>Methanobacteriota</taxon>
        <taxon>Stenosarchaea group</taxon>
        <taxon>Halobacteria</taxon>
        <taxon>Halobacteriales</taxon>
        <taxon>Haloferacaceae</taxon>
    </lineage>
</organism>
<accession>A0ABD6BSN6</accession>
<dbReference type="SUPFAM" id="SSF51735">
    <property type="entry name" value="NAD(P)-binding Rossmann-fold domains"/>
    <property type="match status" value="2"/>
</dbReference>
<keyword evidence="1" id="KW-1133">Transmembrane helix</keyword>
<feature type="domain" description="RCK C-terminal" evidence="3">
    <location>
        <begin position="470"/>
        <end position="552"/>
    </location>
</feature>
<dbReference type="SUPFAM" id="SSF116726">
    <property type="entry name" value="TrkA C-terminal domain-like"/>
    <property type="match status" value="2"/>
</dbReference>
<dbReference type="InterPro" id="IPR006037">
    <property type="entry name" value="RCK_C"/>
</dbReference>
<gene>
    <name evidence="4" type="ORF">ACFSAU_11545</name>
</gene>
<keyword evidence="4" id="KW-0813">Transport</keyword>
<dbReference type="InterPro" id="IPR036721">
    <property type="entry name" value="RCK_C_sf"/>
</dbReference>
<dbReference type="Proteomes" id="UP001597139">
    <property type="component" value="Unassembled WGS sequence"/>
</dbReference>
<protein>
    <submittedName>
        <fullName evidence="4">Potassium channel family protein</fullName>
    </submittedName>
</protein>
<evidence type="ECO:0000256" key="1">
    <source>
        <dbReference type="SAM" id="Phobius"/>
    </source>
</evidence>
<dbReference type="Pfam" id="PF02080">
    <property type="entry name" value="TrkA_C"/>
    <property type="match status" value="2"/>
</dbReference>
<feature type="transmembrane region" description="Helical" evidence="1">
    <location>
        <begin position="81"/>
        <end position="106"/>
    </location>
</feature>
<dbReference type="SUPFAM" id="SSF81324">
    <property type="entry name" value="Voltage-gated potassium channels"/>
    <property type="match status" value="1"/>
</dbReference>
<dbReference type="Gene3D" id="3.30.70.1450">
    <property type="entry name" value="Regulator of K+ conductance, C-terminal domain"/>
    <property type="match status" value="2"/>
</dbReference>
<reference evidence="4 5" key="1">
    <citation type="journal article" date="2019" name="Int. J. Syst. Evol. Microbiol.">
        <title>The Global Catalogue of Microorganisms (GCM) 10K type strain sequencing project: providing services to taxonomists for standard genome sequencing and annotation.</title>
        <authorList>
            <consortium name="The Broad Institute Genomics Platform"/>
            <consortium name="The Broad Institute Genome Sequencing Center for Infectious Disease"/>
            <person name="Wu L."/>
            <person name="Ma J."/>
        </authorList>
    </citation>
    <scope>NUCLEOTIDE SEQUENCE [LARGE SCALE GENOMIC DNA]</scope>
    <source>
        <strain evidence="4 5">CGMCC 1.12859</strain>
    </source>
</reference>
<proteinExistence type="predicted"/>
<dbReference type="AlphaFoldDB" id="A0ABD6BSN6"/>
<comment type="caution">
    <text evidence="4">The sequence shown here is derived from an EMBL/GenBank/DDBJ whole genome shotgun (WGS) entry which is preliminary data.</text>
</comment>
<evidence type="ECO:0000259" key="2">
    <source>
        <dbReference type="PROSITE" id="PS51201"/>
    </source>
</evidence>
<feature type="transmembrane region" description="Helical" evidence="1">
    <location>
        <begin position="18"/>
        <end position="39"/>
    </location>
</feature>
<dbReference type="RefSeq" id="WP_267647892.1">
    <property type="nucleotide sequence ID" value="NZ_JANHGR010000002.1"/>
</dbReference>
<keyword evidence="4" id="KW-0407">Ion channel</keyword>
<dbReference type="InterPro" id="IPR050721">
    <property type="entry name" value="Trk_Ktr_HKT_K-transport"/>
</dbReference>
<dbReference type="Pfam" id="PF02254">
    <property type="entry name" value="TrkA_N"/>
    <property type="match status" value="2"/>
</dbReference>
<keyword evidence="1" id="KW-0812">Transmembrane</keyword>
<name>A0ABD6BSN6_9EURY</name>
<dbReference type="InterPro" id="IPR036291">
    <property type="entry name" value="NAD(P)-bd_dom_sf"/>
</dbReference>
<keyword evidence="4" id="KW-0406">Ion transport</keyword>
<dbReference type="GO" id="GO:0034220">
    <property type="term" value="P:monoatomic ion transmembrane transport"/>
    <property type="evidence" value="ECO:0007669"/>
    <property type="project" value="UniProtKB-KW"/>
</dbReference>
<evidence type="ECO:0000313" key="4">
    <source>
        <dbReference type="EMBL" id="MFD1568128.1"/>
    </source>
</evidence>
<feature type="domain" description="RCK N-terminal" evidence="2">
    <location>
        <begin position="121"/>
        <end position="235"/>
    </location>
</feature>
<feature type="domain" description="RCK N-terminal" evidence="2">
    <location>
        <begin position="348"/>
        <end position="456"/>
    </location>
</feature>
<feature type="domain" description="RCK C-terminal" evidence="3">
    <location>
        <begin position="258"/>
        <end position="341"/>
    </location>
</feature>
<dbReference type="PROSITE" id="PS51202">
    <property type="entry name" value="RCK_C"/>
    <property type="match status" value="2"/>
</dbReference>